<dbReference type="AlphaFoldDB" id="A0A8D8LCZ9"/>
<dbReference type="EMBL" id="HBUF01002497">
    <property type="protein sequence ID" value="CAG6606199.1"/>
    <property type="molecule type" value="Transcribed_RNA"/>
</dbReference>
<feature type="region of interest" description="Disordered" evidence="1">
    <location>
        <begin position="515"/>
        <end position="577"/>
    </location>
</feature>
<feature type="chain" id="PRO_5036428312" evidence="2">
    <location>
        <begin position="22"/>
        <end position="826"/>
    </location>
</feature>
<feature type="compositionally biased region" description="Polar residues" evidence="1">
    <location>
        <begin position="210"/>
        <end position="219"/>
    </location>
</feature>
<dbReference type="EMBL" id="HBUF01002496">
    <property type="protein sequence ID" value="CAG6606193.1"/>
    <property type="molecule type" value="Transcribed_RNA"/>
</dbReference>
<feature type="compositionally biased region" description="Low complexity" evidence="1">
    <location>
        <begin position="195"/>
        <end position="209"/>
    </location>
</feature>
<evidence type="ECO:0000256" key="1">
    <source>
        <dbReference type="SAM" id="MobiDB-lite"/>
    </source>
</evidence>
<feature type="compositionally biased region" description="Low complexity" evidence="1">
    <location>
        <begin position="423"/>
        <end position="434"/>
    </location>
</feature>
<evidence type="ECO:0000256" key="2">
    <source>
        <dbReference type="SAM" id="SignalP"/>
    </source>
</evidence>
<feature type="region of interest" description="Disordered" evidence="1">
    <location>
        <begin position="182"/>
        <end position="219"/>
    </location>
</feature>
<feature type="compositionally biased region" description="Low complexity" evidence="1">
    <location>
        <begin position="456"/>
        <end position="472"/>
    </location>
</feature>
<feature type="region of interest" description="Disordered" evidence="1">
    <location>
        <begin position="423"/>
        <end position="473"/>
    </location>
</feature>
<feature type="compositionally biased region" description="Low complexity" evidence="1">
    <location>
        <begin position="526"/>
        <end position="572"/>
    </location>
</feature>
<protein>
    <submittedName>
        <fullName evidence="3">Uncharacterized protein</fullName>
    </submittedName>
</protein>
<feature type="signal peptide" evidence="2">
    <location>
        <begin position="1"/>
        <end position="21"/>
    </location>
</feature>
<feature type="region of interest" description="Disordered" evidence="1">
    <location>
        <begin position="371"/>
        <end position="403"/>
    </location>
</feature>
<keyword evidence="2" id="KW-0732">Signal</keyword>
<reference evidence="3" key="1">
    <citation type="submission" date="2021-05" db="EMBL/GenBank/DDBJ databases">
        <authorList>
            <person name="Alioto T."/>
            <person name="Alioto T."/>
            <person name="Gomez Garrido J."/>
        </authorList>
    </citation>
    <scope>NUCLEOTIDE SEQUENCE</scope>
</reference>
<evidence type="ECO:0000313" key="3">
    <source>
        <dbReference type="EMBL" id="CAG6606193.1"/>
    </source>
</evidence>
<feature type="compositionally biased region" description="Low complexity" evidence="1">
    <location>
        <begin position="389"/>
        <end position="403"/>
    </location>
</feature>
<sequence length="826" mass="84149">MGPCNIWVCLVFSLVILCCQANYVSVDDCTEPGAHRYHAHSAHSSAYTSGYTQSHPAPSGYSATSSSSMRVGNAVGSGYGSNVNTGGVYGNEDDLQMASSVYSPQVSSGYGSHRGSSAKYNAIEESATYGSRTSGSGYGSATRTGYGASGSGYGASGSGYGAQDSQVREKFEDLKQKADTFVHTKDSPPPVPVTSHIGSSSSLTSSQYSQHAASGQRYGSSGNILGVTYGTTGTEEDDSQRLVPVQATLPAASALTAGSHKESTNSAISYSTSGVAPSTDEGVNFSISQNVPLGGVTQTSSQSKQFEELKRRAEAFVHEGAPPPSSSGIVTTDAQSSTNVQTLPVQATSHGTYVVPVRVTVTREHTVLPGDTQEYYNAPSGSATKHISEYSSSSSRTNSGASVQPGYVSGNAVGTVPIGSSSSYSYNSQGVSQGVTPPRVYTVGPQGSVLVPNEESSSSSSSTSYGTGSGYTKQSNVHRENVVVAGAVPIVDTEAAERRSNKLFDLVSGYGTFLPAKEEEEGPSPTNSRLLLTGNTGTSGSGSTYEGSVPSYGGSNSGYSSQSSSSRLTTSGSSGGVYQPVPLSTGYSGVIPASGTIPAGGSVRKTTTGYTYFSNQAPSQISPGVPVGDPLSPPEISGSYFNAGGAGGKHSSYSKYESQSTSGGYGLRNEGVSGGYGVRNEGLSGTYGSGGVANENVGGLLSSGGYTGGVRDQVAYNSQYAASRDASSAGYGVKDVGYASRGGYTGRDSGYASRDANVAALDANCGQLVCDSSNLIAGSGGNVKKYGISSSWSSKSQTVNGKTTQSKEAVVTVNDNGKVDTYATHS</sequence>
<proteinExistence type="predicted"/>
<organism evidence="3">
    <name type="scientific">Cacopsylla melanoneura</name>
    <dbReference type="NCBI Taxonomy" id="428564"/>
    <lineage>
        <taxon>Eukaryota</taxon>
        <taxon>Metazoa</taxon>
        <taxon>Ecdysozoa</taxon>
        <taxon>Arthropoda</taxon>
        <taxon>Hexapoda</taxon>
        <taxon>Insecta</taxon>
        <taxon>Pterygota</taxon>
        <taxon>Neoptera</taxon>
        <taxon>Paraneoptera</taxon>
        <taxon>Hemiptera</taxon>
        <taxon>Sternorrhyncha</taxon>
        <taxon>Psylloidea</taxon>
        <taxon>Psyllidae</taxon>
        <taxon>Psyllinae</taxon>
        <taxon>Cacopsylla</taxon>
    </lineage>
</organism>
<name>A0A8D8LCZ9_9HEMI</name>
<dbReference type="EMBL" id="HBUF01002495">
    <property type="protein sequence ID" value="CAG6606187.1"/>
    <property type="molecule type" value="Transcribed_RNA"/>
</dbReference>
<accession>A0A8D8LCZ9</accession>